<dbReference type="Proteomes" id="UP000199421">
    <property type="component" value="Unassembled WGS sequence"/>
</dbReference>
<dbReference type="InterPro" id="IPR011604">
    <property type="entry name" value="PDDEXK-like_dom_sf"/>
</dbReference>
<dbReference type="InterPro" id="IPR038726">
    <property type="entry name" value="PDDEXK_AddAB-type"/>
</dbReference>
<dbReference type="EMBL" id="FOAF01000003">
    <property type="protein sequence ID" value="SEL67729.1"/>
    <property type="molecule type" value="Genomic_DNA"/>
</dbReference>
<keyword evidence="3" id="KW-1185">Reference proteome</keyword>
<dbReference type="Gene3D" id="3.90.320.10">
    <property type="match status" value="1"/>
</dbReference>
<accession>A0A1H7S625</accession>
<dbReference type="InterPro" id="IPR027417">
    <property type="entry name" value="P-loop_NTPase"/>
</dbReference>
<protein>
    <submittedName>
        <fullName evidence="2">PD-(D/E)XK nuclease superfamily protein</fullName>
    </submittedName>
</protein>
<evidence type="ECO:0000313" key="2">
    <source>
        <dbReference type="EMBL" id="SEL67729.1"/>
    </source>
</evidence>
<reference evidence="3" key="1">
    <citation type="submission" date="2016-10" db="EMBL/GenBank/DDBJ databases">
        <authorList>
            <person name="Varghese N."/>
            <person name="Submissions S."/>
        </authorList>
    </citation>
    <scope>NUCLEOTIDE SEQUENCE [LARGE SCALE GENOMIC DNA]</scope>
    <source>
        <strain evidence="3">DSM 18733</strain>
    </source>
</reference>
<dbReference type="SUPFAM" id="SSF52980">
    <property type="entry name" value="Restriction endonuclease-like"/>
    <property type="match status" value="1"/>
</dbReference>
<dbReference type="RefSeq" id="WP_093326235.1">
    <property type="nucleotide sequence ID" value="NZ_FOAF01000003.1"/>
</dbReference>
<name>A0A1H7S625_OLID1</name>
<evidence type="ECO:0000259" key="1">
    <source>
        <dbReference type="Pfam" id="PF12705"/>
    </source>
</evidence>
<gene>
    <name evidence="2" type="ORF">SAMN05661044_03078</name>
</gene>
<feature type="domain" description="PD-(D/E)XK endonuclease-like" evidence="1">
    <location>
        <begin position="656"/>
        <end position="931"/>
    </location>
</feature>
<sequence length="958" mass="111081">MIPFLKDVAADLIRRYGDNLKDIAIIFNNKRPEVYMKKYFAEILNKPIWSPSFYTIQDFFKQGNIEVEADKISQVVLLHDCYTKLLHEQKQEPLSIDRFFPIAETILSDFSQIDYELVDPEAIFQDVHDLAKIEKQFQFLTEEQISFLENFWKSFNQYGQEQIREKFIQLWKIMPLLYTHFKNTLEKQGKTTTASMYRKAALAQNPNSQLTDPFIKLIFVGFNALNKAEGILFKKWQDTGKALFYFDADQYYVLDKLQEAGLFIRKNLYQFQLKNAFEDFPDLLKTKSAKINIVEASGFTAQTKILDALLHNKVDSTAILLADENLLVPTLQSIPQELDINITMGFPLNQSPIYGIIDIWLNVQESYLNTKSHSISYKDIERYLTHPFIKVASTDKKAIRQKIKENNLIQFPYEEMAKYADVNPFFKKEYNALSLITALEELLKNTLQQRREDGQLTLIEASILTKTFQELNNLYDSISSYPSLQKAALTFIIAMIRKHFQSINAAIEGDPLKGIQIMGLLESRNLDFEEVYLLGANDGVLPKKNFASTFIPDAIRRAYGLPVLENQEALSAYLFYRLLHRTERLTIVYNNQIDDTSTGEISRFIKQLSFESKFTFNILKQQQETTTSELPLPLSIKKTDQVAETLNMFLNGNKKISATALTNYLQSPLLFFLKNIAQIKEPDLLIEDFQVNKIGSILHEVLQWFYEELKKENANITADRIKGKQLQLADLCLKALSKTFYNDKDFLTFEKTNSMEKIILQIVEDYAHIILKEDINTAPFKIIELENNQDYVVDFPIIVNGMEKIVKLQGIIDRVDEKGGNIRIVDYKTGSDTLEYMKNNEDLFDATDTKFNKALVQTLFYTYIYEKRSGKTNVEPHLYTIRKLKEEGSFFYNDKEPLAGEKLTTLKEIFVIKLKETLEEIFNTAVPFKHNQGVILPYNESYEEFFRTSSITSPEVEI</sequence>
<dbReference type="SUPFAM" id="SSF52540">
    <property type="entry name" value="P-loop containing nucleoside triphosphate hydrolases"/>
    <property type="match status" value="1"/>
</dbReference>
<dbReference type="InterPro" id="IPR011335">
    <property type="entry name" value="Restrct_endonuc-II-like"/>
</dbReference>
<proteinExistence type="predicted"/>
<dbReference type="AlphaFoldDB" id="A0A1H7S625"/>
<evidence type="ECO:0000313" key="3">
    <source>
        <dbReference type="Proteomes" id="UP000199421"/>
    </source>
</evidence>
<dbReference type="Pfam" id="PF12705">
    <property type="entry name" value="PDDEXK_1"/>
    <property type="match status" value="1"/>
</dbReference>
<dbReference type="OrthoDB" id="9762792at2"/>
<dbReference type="Gene3D" id="3.40.50.300">
    <property type="entry name" value="P-loop containing nucleotide triphosphate hydrolases"/>
    <property type="match status" value="1"/>
</dbReference>
<dbReference type="STRING" id="407022.SAMN05661044_03078"/>
<organism evidence="2 3">
    <name type="scientific">Olivibacter domesticus</name>
    <name type="common">Pseudosphingobacterium domesticum</name>
    <dbReference type="NCBI Taxonomy" id="407022"/>
    <lineage>
        <taxon>Bacteria</taxon>
        <taxon>Pseudomonadati</taxon>
        <taxon>Bacteroidota</taxon>
        <taxon>Sphingobacteriia</taxon>
        <taxon>Sphingobacteriales</taxon>
        <taxon>Sphingobacteriaceae</taxon>
        <taxon>Olivibacter</taxon>
    </lineage>
</organism>